<dbReference type="PANTHER" id="PTHR30437:SF5">
    <property type="entry name" value="REGULATOR OF NUCLEOSIDE DIPHOSPHATE KINASE"/>
    <property type="match status" value="1"/>
</dbReference>
<name>A0ABV7X493_9HYPH</name>
<evidence type="ECO:0000313" key="3">
    <source>
        <dbReference type="EMBL" id="MFC3706157.1"/>
    </source>
</evidence>
<comment type="caution">
    <text evidence="3">The sequence shown here is derived from an EMBL/GenBank/DDBJ whole genome shotgun (WGS) entry which is preliminary data.</text>
</comment>
<evidence type="ECO:0000256" key="1">
    <source>
        <dbReference type="SAM" id="MobiDB-lite"/>
    </source>
</evidence>
<keyword evidence="4" id="KW-1185">Reference proteome</keyword>
<accession>A0ABV7X493</accession>
<dbReference type="InterPro" id="IPR023459">
    <property type="entry name" value="Tscrpt_elong_fac_GreA/B_fam"/>
</dbReference>
<feature type="region of interest" description="Disordered" evidence="1">
    <location>
        <begin position="114"/>
        <end position="145"/>
    </location>
</feature>
<dbReference type="Pfam" id="PF01272">
    <property type="entry name" value="GreA_GreB"/>
    <property type="match status" value="1"/>
</dbReference>
<organism evidence="3 4">
    <name type="scientific">Devosia honganensis</name>
    <dbReference type="NCBI Taxonomy" id="1610527"/>
    <lineage>
        <taxon>Bacteria</taxon>
        <taxon>Pseudomonadati</taxon>
        <taxon>Pseudomonadota</taxon>
        <taxon>Alphaproteobacteria</taxon>
        <taxon>Hyphomicrobiales</taxon>
        <taxon>Devosiaceae</taxon>
        <taxon>Devosia</taxon>
    </lineage>
</organism>
<dbReference type="RefSeq" id="WP_380098227.1">
    <property type="nucleotide sequence ID" value="NZ_JBHRYD010000015.1"/>
</dbReference>
<dbReference type="InterPro" id="IPR036953">
    <property type="entry name" value="GreA/GreB_C_sf"/>
</dbReference>
<dbReference type="GO" id="GO:0003746">
    <property type="term" value="F:translation elongation factor activity"/>
    <property type="evidence" value="ECO:0007669"/>
    <property type="project" value="UniProtKB-KW"/>
</dbReference>
<dbReference type="SUPFAM" id="SSF54534">
    <property type="entry name" value="FKBP-like"/>
    <property type="match status" value="1"/>
</dbReference>
<evidence type="ECO:0000259" key="2">
    <source>
        <dbReference type="Pfam" id="PF01272"/>
    </source>
</evidence>
<protein>
    <submittedName>
        <fullName evidence="3">GreA/GreB family elongation factor</fullName>
    </submittedName>
</protein>
<dbReference type="Proteomes" id="UP001595613">
    <property type="component" value="Unassembled WGS sequence"/>
</dbReference>
<sequence length="145" mass="15503">MTTISLSDWTQSPEIVVGEDECRRLGDVARTHAGAADGHAEYLLYELDRARRVPDAQVPSDVVRLGSVVRYRDETGLERTAELVLPEDANEAEGRLSVTSSQGSALFGLRAGQTITRPRPGQGSHRLKVLGVTPPGSDEPGPSAA</sequence>
<gene>
    <name evidence="3" type="ORF">ACFOOL_15500</name>
</gene>
<dbReference type="InterPro" id="IPR001437">
    <property type="entry name" value="Tscrpt_elong_fac_GreA/B_C"/>
</dbReference>
<evidence type="ECO:0000313" key="4">
    <source>
        <dbReference type="Proteomes" id="UP001595613"/>
    </source>
</evidence>
<keyword evidence="3" id="KW-0251">Elongation factor</keyword>
<proteinExistence type="predicted"/>
<reference evidence="4" key="1">
    <citation type="journal article" date="2019" name="Int. J. Syst. Evol. Microbiol.">
        <title>The Global Catalogue of Microorganisms (GCM) 10K type strain sequencing project: providing services to taxonomists for standard genome sequencing and annotation.</title>
        <authorList>
            <consortium name="The Broad Institute Genomics Platform"/>
            <consortium name="The Broad Institute Genome Sequencing Center for Infectious Disease"/>
            <person name="Wu L."/>
            <person name="Ma J."/>
        </authorList>
    </citation>
    <scope>NUCLEOTIDE SEQUENCE [LARGE SCALE GENOMIC DNA]</scope>
    <source>
        <strain evidence="4">KCTC 42281</strain>
    </source>
</reference>
<feature type="domain" description="Transcription elongation factor GreA/GreB C-terminal" evidence="2">
    <location>
        <begin position="59"/>
        <end position="133"/>
    </location>
</feature>
<dbReference type="EMBL" id="JBHRYD010000015">
    <property type="protein sequence ID" value="MFC3706157.1"/>
    <property type="molecule type" value="Genomic_DNA"/>
</dbReference>
<keyword evidence="3" id="KW-0648">Protein biosynthesis</keyword>
<dbReference type="PANTHER" id="PTHR30437">
    <property type="entry name" value="TRANSCRIPTION ELONGATION FACTOR GREA"/>
    <property type="match status" value="1"/>
</dbReference>
<dbReference type="Gene3D" id="3.10.50.30">
    <property type="entry name" value="Transcription elongation factor, GreA/GreB, C-terminal domain"/>
    <property type="match status" value="1"/>
</dbReference>